<dbReference type="Gene3D" id="1.20.1070.10">
    <property type="entry name" value="Rhodopsin 7-helix transmembrane proteins"/>
    <property type="match status" value="2"/>
</dbReference>
<evidence type="ECO:0000256" key="11">
    <source>
        <dbReference type="ARBA" id="ARBA00023224"/>
    </source>
</evidence>
<feature type="transmembrane region" description="Helical" evidence="13">
    <location>
        <begin position="85"/>
        <end position="107"/>
    </location>
</feature>
<evidence type="ECO:0000256" key="5">
    <source>
        <dbReference type="ARBA" id="ARBA00022692"/>
    </source>
</evidence>
<accession>A0AAW0H6F6</accession>
<comment type="caution">
    <text evidence="14">The sequence shown here is derived from an EMBL/GenBank/DDBJ whole genome shotgun (WGS) entry which is preliminary data.</text>
</comment>
<keyword evidence="3" id="KW-0919">Taste</keyword>
<dbReference type="CDD" id="cd15027">
    <property type="entry name" value="7tm_TAS2R43-like"/>
    <property type="match status" value="1"/>
</dbReference>
<evidence type="ECO:0000256" key="7">
    <source>
        <dbReference type="ARBA" id="ARBA00023040"/>
    </source>
</evidence>
<dbReference type="CDD" id="cd15019">
    <property type="entry name" value="7tm_TAS2R14-like"/>
    <property type="match status" value="1"/>
</dbReference>
<evidence type="ECO:0000256" key="12">
    <source>
        <dbReference type="RuleBase" id="RU004423"/>
    </source>
</evidence>
<gene>
    <name evidence="14" type="ORF">U0070_023484</name>
</gene>
<keyword evidence="5 13" id="KW-0812">Transmembrane</keyword>
<keyword evidence="9" id="KW-0675">Receptor</keyword>
<feature type="transmembrane region" description="Helical" evidence="13">
    <location>
        <begin position="288"/>
        <end position="316"/>
    </location>
</feature>
<keyword evidence="4" id="KW-0716">Sensory transduction</keyword>
<dbReference type="GO" id="GO:0033038">
    <property type="term" value="F:bitter taste receptor activity"/>
    <property type="evidence" value="ECO:0007669"/>
    <property type="project" value="InterPro"/>
</dbReference>
<keyword evidence="10" id="KW-0325">Glycoprotein</keyword>
<name>A0AAW0H6F6_MYOGA</name>
<dbReference type="PANTHER" id="PTHR11394:SF23">
    <property type="entry name" value="TASTE RECEPTOR TYPE 2 MEMBER 14"/>
    <property type="match status" value="1"/>
</dbReference>
<feature type="transmembrane region" description="Helical" evidence="13">
    <location>
        <begin position="6"/>
        <end position="34"/>
    </location>
</feature>
<keyword evidence="8 13" id="KW-0472">Membrane</keyword>
<comment type="similarity">
    <text evidence="2 12">Belongs to the G-protein coupled receptor T2R family.</text>
</comment>
<evidence type="ECO:0000256" key="10">
    <source>
        <dbReference type="ARBA" id="ARBA00023180"/>
    </source>
</evidence>
<feature type="transmembrane region" description="Helical" evidence="13">
    <location>
        <begin position="226"/>
        <end position="246"/>
    </location>
</feature>
<keyword evidence="7" id="KW-0297">G-protein coupled receptor</keyword>
<evidence type="ECO:0000313" key="15">
    <source>
        <dbReference type="Proteomes" id="UP001488838"/>
    </source>
</evidence>
<evidence type="ECO:0008006" key="16">
    <source>
        <dbReference type="Google" id="ProtNLM"/>
    </source>
</evidence>
<feature type="transmembrane region" description="Helical" evidence="13">
    <location>
        <begin position="418"/>
        <end position="441"/>
    </location>
</feature>
<evidence type="ECO:0000256" key="9">
    <source>
        <dbReference type="ARBA" id="ARBA00023170"/>
    </source>
</evidence>
<keyword evidence="15" id="KW-1185">Reference proteome</keyword>
<keyword evidence="11" id="KW-0807">Transducer</keyword>
<sequence>MSFFMMIATVAMMAEIILGSLANVFIVLVNFTGCIKRSKISLADRILTALAIFRFGLLCIILMNWCSTVFDPVLLTVQVKSFICYAWAITNHFNTWLATILSILYLLKIGNFSNLIFLGLKEKIKSVIVVVLLGSLAFLFPNLLMMNTCGKVQANDHSGNLTGKTKLAYILNRTVMMTFTLNNVVPFTISMICFLLLIYSLCKHLKTMKLYRRGCQDPSTMAHIKALQAVISFLLLFSMFFLSLIISGHSYMKSLDEPVHLICQVIGTLYPSSHSYILIWGNRKFKQALVLTMVQSLFGAILFVEFILGISANGFIAAVNIQDWLKRRKISSVDQILTALAICRFTEFWFVFILVSLYNVWSDLLISEKMIKINTVLLTVSNHFNVWLATCLSIFYFLKIGNFFNSIFLQLKWRVNKVVSVTLLASLVLLFSSIILTNIQLDAWFHGFKSNMSDGSILDNSVQVTKTILFTKYLFTFIPLTVTLMTFLLLITSLWRHLKIMQLSARESRHASTTAHIRALETVTAFILLYAIVLLSFFVLISRFEILEKSKLLFYHQIIGYAHPSVHSCVLILADNKLRQASLKVLWWLRGKPQNTQRLGS</sequence>
<dbReference type="EMBL" id="JBBHLL010000726">
    <property type="protein sequence ID" value="KAK7798163.1"/>
    <property type="molecule type" value="Genomic_DNA"/>
</dbReference>
<feature type="transmembrane region" description="Helical" evidence="13">
    <location>
        <begin position="184"/>
        <end position="205"/>
    </location>
</feature>
<feature type="transmembrane region" description="Helical" evidence="13">
    <location>
        <begin position="473"/>
        <end position="498"/>
    </location>
</feature>
<comment type="subcellular location">
    <subcellularLocation>
        <location evidence="1">Membrane</location>
        <topology evidence="1">Multi-pass membrane protein</topology>
    </subcellularLocation>
</comment>
<dbReference type="Pfam" id="PF05296">
    <property type="entry name" value="TAS2R"/>
    <property type="match status" value="1"/>
</dbReference>
<evidence type="ECO:0000256" key="1">
    <source>
        <dbReference type="ARBA" id="ARBA00004141"/>
    </source>
</evidence>
<feature type="transmembrane region" description="Helical" evidence="13">
    <location>
        <begin position="373"/>
        <end position="398"/>
    </location>
</feature>
<keyword evidence="6 13" id="KW-1133">Transmembrane helix</keyword>
<dbReference type="AlphaFoldDB" id="A0AAW0H6F6"/>
<protein>
    <recommendedName>
        <fullName evidence="16">Taste receptor type 2</fullName>
    </recommendedName>
</protein>
<evidence type="ECO:0000256" key="8">
    <source>
        <dbReference type="ARBA" id="ARBA00023136"/>
    </source>
</evidence>
<evidence type="ECO:0000313" key="14">
    <source>
        <dbReference type="EMBL" id="KAK7798163.1"/>
    </source>
</evidence>
<dbReference type="InterPro" id="IPR007960">
    <property type="entry name" value="TAS2R"/>
</dbReference>
<evidence type="ECO:0000256" key="13">
    <source>
        <dbReference type="SAM" id="Phobius"/>
    </source>
</evidence>
<proteinExistence type="inferred from homology"/>
<dbReference type="GO" id="GO:0016020">
    <property type="term" value="C:membrane"/>
    <property type="evidence" value="ECO:0007669"/>
    <property type="project" value="UniProtKB-SubCell"/>
</dbReference>
<dbReference type="FunFam" id="1.20.1070.10:FF:000042">
    <property type="entry name" value="Taste receptor type 2 member 7"/>
    <property type="match status" value="2"/>
</dbReference>
<feature type="transmembrane region" description="Helical" evidence="13">
    <location>
        <begin position="519"/>
        <end position="541"/>
    </location>
</feature>
<feature type="transmembrane region" description="Helical" evidence="13">
    <location>
        <begin position="46"/>
        <end position="65"/>
    </location>
</feature>
<evidence type="ECO:0000256" key="2">
    <source>
        <dbReference type="ARBA" id="ARBA00007376"/>
    </source>
</evidence>
<dbReference type="PANTHER" id="PTHR11394">
    <property type="entry name" value="TASTE RECEPTOR TYPE 2"/>
    <property type="match status" value="1"/>
</dbReference>
<organism evidence="14 15">
    <name type="scientific">Myodes glareolus</name>
    <name type="common">Bank vole</name>
    <name type="synonym">Clethrionomys glareolus</name>
    <dbReference type="NCBI Taxonomy" id="447135"/>
    <lineage>
        <taxon>Eukaryota</taxon>
        <taxon>Metazoa</taxon>
        <taxon>Chordata</taxon>
        <taxon>Craniata</taxon>
        <taxon>Vertebrata</taxon>
        <taxon>Euteleostomi</taxon>
        <taxon>Mammalia</taxon>
        <taxon>Eutheria</taxon>
        <taxon>Euarchontoglires</taxon>
        <taxon>Glires</taxon>
        <taxon>Rodentia</taxon>
        <taxon>Myomorpha</taxon>
        <taxon>Muroidea</taxon>
        <taxon>Cricetidae</taxon>
        <taxon>Arvicolinae</taxon>
        <taxon>Myodes</taxon>
    </lineage>
</organism>
<feature type="transmembrane region" description="Helical" evidence="13">
    <location>
        <begin position="127"/>
        <end position="146"/>
    </location>
</feature>
<dbReference type="Proteomes" id="UP001488838">
    <property type="component" value="Unassembled WGS sequence"/>
</dbReference>
<evidence type="ECO:0000256" key="4">
    <source>
        <dbReference type="ARBA" id="ARBA00022606"/>
    </source>
</evidence>
<evidence type="ECO:0000256" key="6">
    <source>
        <dbReference type="ARBA" id="ARBA00022989"/>
    </source>
</evidence>
<evidence type="ECO:0000256" key="3">
    <source>
        <dbReference type="ARBA" id="ARBA00022480"/>
    </source>
</evidence>
<feature type="transmembrane region" description="Helical" evidence="13">
    <location>
        <begin position="336"/>
        <end position="361"/>
    </location>
</feature>
<reference evidence="14 15" key="1">
    <citation type="journal article" date="2023" name="bioRxiv">
        <title>Conserved and derived expression patterns and positive selection on dental genes reveal complex evolutionary context of ever-growing rodent molars.</title>
        <authorList>
            <person name="Calamari Z.T."/>
            <person name="Song A."/>
            <person name="Cohen E."/>
            <person name="Akter M."/>
            <person name="Roy R.D."/>
            <person name="Hallikas O."/>
            <person name="Christensen M.M."/>
            <person name="Li P."/>
            <person name="Marangoni P."/>
            <person name="Jernvall J."/>
            <person name="Klein O.D."/>
        </authorList>
    </citation>
    <scope>NUCLEOTIDE SEQUENCE [LARGE SCALE GENOMIC DNA]</scope>
    <source>
        <strain evidence="14">V071</strain>
    </source>
</reference>
<dbReference type="SUPFAM" id="SSF81321">
    <property type="entry name" value="Family A G protein-coupled receptor-like"/>
    <property type="match status" value="2"/>
</dbReference>
<dbReference type="GO" id="GO:0004930">
    <property type="term" value="F:G protein-coupled receptor activity"/>
    <property type="evidence" value="ECO:0007669"/>
    <property type="project" value="UniProtKB-KW"/>
</dbReference>